<dbReference type="SUPFAM" id="SSF161098">
    <property type="entry name" value="MetI-like"/>
    <property type="match status" value="1"/>
</dbReference>
<dbReference type="Proteomes" id="UP001595647">
    <property type="component" value="Unassembled WGS sequence"/>
</dbReference>
<evidence type="ECO:0000256" key="1">
    <source>
        <dbReference type="ARBA" id="ARBA00004651"/>
    </source>
</evidence>
<evidence type="ECO:0000313" key="10">
    <source>
        <dbReference type="Proteomes" id="UP001595647"/>
    </source>
</evidence>
<feature type="transmembrane region" description="Helical" evidence="7">
    <location>
        <begin position="152"/>
        <end position="173"/>
    </location>
</feature>
<accession>A0ABV7I679</accession>
<feature type="transmembrane region" description="Helical" evidence="7">
    <location>
        <begin position="193"/>
        <end position="213"/>
    </location>
</feature>
<proteinExistence type="inferred from homology"/>
<keyword evidence="2 7" id="KW-0813">Transport</keyword>
<sequence>MFTFTLRRLLFAIPTLLVISFIIFALLDLAPSDPLSDLPLTIPPEVRERIRAAMGADQPFFIRYLRWLHQFFVNEPLNIFEQMTGITVGSGERMRVLSWATRSPVVDLIVQRLPQTLWVVGLSYLFGVMLAIPIGVVSAYKQYSIFDQIGTFVSMVGYSVPTFFTGVLLIVIFSSYLQWFPSIYDTNLRITDWSSFVAQVKQMVLPVAVLTLYNTSQISRFVRASMLDNLHQDYVRTARAKGVKEKVVLLVHVLRNSLIPVVTVIALGVPTIFSGAIITEQIFRVNGLGQLLITAIQGADMPLVQTLTFIFAFLIVLFNLIADVLYGLLDPRIRYD</sequence>
<evidence type="ECO:0000256" key="7">
    <source>
        <dbReference type="RuleBase" id="RU363032"/>
    </source>
</evidence>
<dbReference type="InterPro" id="IPR035906">
    <property type="entry name" value="MetI-like_sf"/>
</dbReference>
<organism evidence="9 10">
    <name type="scientific">Ciceribacter thiooxidans</name>
    <dbReference type="NCBI Taxonomy" id="1969821"/>
    <lineage>
        <taxon>Bacteria</taxon>
        <taxon>Pseudomonadati</taxon>
        <taxon>Pseudomonadota</taxon>
        <taxon>Alphaproteobacteria</taxon>
        <taxon>Hyphomicrobiales</taxon>
        <taxon>Rhizobiaceae</taxon>
        <taxon>Ciceribacter</taxon>
    </lineage>
</organism>
<dbReference type="PROSITE" id="PS50928">
    <property type="entry name" value="ABC_TM1"/>
    <property type="match status" value="1"/>
</dbReference>
<dbReference type="Gene3D" id="1.10.3720.10">
    <property type="entry name" value="MetI-like"/>
    <property type="match status" value="1"/>
</dbReference>
<evidence type="ECO:0000313" key="9">
    <source>
        <dbReference type="EMBL" id="MFC3163907.1"/>
    </source>
</evidence>
<keyword evidence="3" id="KW-1003">Cell membrane</keyword>
<feature type="transmembrane region" description="Helical" evidence="7">
    <location>
        <begin position="117"/>
        <end position="140"/>
    </location>
</feature>
<comment type="caution">
    <text evidence="9">The sequence shown here is derived from an EMBL/GenBank/DDBJ whole genome shotgun (WGS) entry which is preliminary data.</text>
</comment>
<evidence type="ECO:0000256" key="3">
    <source>
        <dbReference type="ARBA" id="ARBA00022475"/>
    </source>
</evidence>
<feature type="transmembrane region" description="Helical" evidence="7">
    <location>
        <begin position="309"/>
        <end position="329"/>
    </location>
</feature>
<name>A0ABV7I679_9HYPH</name>
<dbReference type="CDD" id="cd06261">
    <property type="entry name" value="TM_PBP2"/>
    <property type="match status" value="1"/>
</dbReference>
<feature type="transmembrane region" description="Helical" evidence="7">
    <location>
        <begin position="9"/>
        <end position="27"/>
    </location>
</feature>
<feature type="transmembrane region" description="Helical" evidence="7">
    <location>
        <begin position="258"/>
        <end position="278"/>
    </location>
</feature>
<comment type="similarity">
    <text evidence="7">Belongs to the binding-protein-dependent transport system permease family.</text>
</comment>
<feature type="domain" description="ABC transmembrane type-1" evidence="8">
    <location>
        <begin position="113"/>
        <end position="322"/>
    </location>
</feature>
<dbReference type="PANTHER" id="PTHR43163">
    <property type="entry name" value="DIPEPTIDE TRANSPORT SYSTEM PERMEASE PROTEIN DPPB-RELATED"/>
    <property type="match status" value="1"/>
</dbReference>
<evidence type="ECO:0000256" key="5">
    <source>
        <dbReference type="ARBA" id="ARBA00022989"/>
    </source>
</evidence>
<keyword evidence="6 7" id="KW-0472">Membrane</keyword>
<dbReference type="PANTHER" id="PTHR43163:SF6">
    <property type="entry name" value="DIPEPTIDE TRANSPORT SYSTEM PERMEASE PROTEIN DPPB-RELATED"/>
    <property type="match status" value="1"/>
</dbReference>
<keyword evidence="5 7" id="KW-1133">Transmembrane helix</keyword>
<dbReference type="RefSeq" id="WP_182306337.1">
    <property type="nucleotide sequence ID" value="NZ_CP059896.1"/>
</dbReference>
<dbReference type="InterPro" id="IPR000515">
    <property type="entry name" value="MetI-like"/>
</dbReference>
<evidence type="ECO:0000256" key="6">
    <source>
        <dbReference type="ARBA" id="ARBA00023136"/>
    </source>
</evidence>
<comment type="subcellular location">
    <subcellularLocation>
        <location evidence="1 7">Cell membrane</location>
        <topology evidence="1 7">Multi-pass membrane protein</topology>
    </subcellularLocation>
</comment>
<evidence type="ECO:0000259" key="8">
    <source>
        <dbReference type="PROSITE" id="PS50928"/>
    </source>
</evidence>
<dbReference type="EMBL" id="JBHRTG010000018">
    <property type="protein sequence ID" value="MFC3163907.1"/>
    <property type="molecule type" value="Genomic_DNA"/>
</dbReference>
<reference evidence="10" key="1">
    <citation type="journal article" date="2019" name="Int. J. Syst. Evol. Microbiol.">
        <title>The Global Catalogue of Microorganisms (GCM) 10K type strain sequencing project: providing services to taxonomists for standard genome sequencing and annotation.</title>
        <authorList>
            <consortium name="The Broad Institute Genomics Platform"/>
            <consortium name="The Broad Institute Genome Sequencing Center for Infectious Disease"/>
            <person name="Wu L."/>
            <person name="Ma J."/>
        </authorList>
    </citation>
    <scope>NUCLEOTIDE SEQUENCE [LARGE SCALE GENOMIC DNA]</scope>
    <source>
        <strain evidence="10">KCTC 52231</strain>
    </source>
</reference>
<dbReference type="Pfam" id="PF00528">
    <property type="entry name" value="BPD_transp_1"/>
    <property type="match status" value="1"/>
</dbReference>
<gene>
    <name evidence="9" type="ORF">ACFOHV_11560</name>
</gene>
<dbReference type="InterPro" id="IPR045621">
    <property type="entry name" value="BPD_transp_1_N"/>
</dbReference>
<evidence type="ECO:0000256" key="2">
    <source>
        <dbReference type="ARBA" id="ARBA00022448"/>
    </source>
</evidence>
<protein>
    <submittedName>
        <fullName evidence="9">ABC transporter permease</fullName>
    </submittedName>
</protein>
<evidence type="ECO:0000256" key="4">
    <source>
        <dbReference type="ARBA" id="ARBA00022692"/>
    </source>
</evidence>
<keyword evidence="4 7" id="KW-0812">Transmembrane</keyword>
<keyword evidence="10" id="KW-1185">Reference proteome</keyword>
<dbReference type="Pfam" id="PF19300">
    <property type="entry name" value="BPD_transp_1_N"/>
    <property type="match status" value="1"/>
</dbReference>